<organism evidence="1 2">
    <name type="scientific">Paenibacillus borealis</name>
    <dbReference type="NCBI Taxonomy" id="160799"/>
    <lineage>
        <taxon>Bacteria</taxon>
        <taxon>Bacillati</taxon>
        <taxon>Bacillota</taxon>
        <taxon>Bacilli</taxon>
        <taxon>Bacillales</taxon>
        <taxon>Paenibacillaceae</taxon>
        <taxon>Paenibacillus</taxon>
    </lineage>
</organism>
<sequence>MCAYNCQATWIGNYLKVKLYGEFIYPSRMKPYRTMTTRQVKVEGINSNMTLKPELLDLDDSSRCNSISQPRRMSLAERERFENLMNLNFAKGHKYITLTYGKENVSLAEASKDFENWVKRMRERYGDFKYLAVQGFRCKTLRI</sequence>
<proteinExistence type="predicted"/>
<gene>
    <name evidence="1" type="ORF">BSK56_11765</name>
</gene>
<name>A0ABX3HGT0_PAEBO</name>
<protein>
    <submittedName>
        <fullName evidence="1">Uncharacterized protein</fullName>
    </submittedName>
</protein>
<accession>A0ABX3HGT0</accession>
<reference evidence="1 2" key="1">
    <citation type="submission" date="2016-10" db="EMBL/GenBank/DDBJ databases">
        <title>Paenibacillus species isolates.</title>
        <authorList>
            <person name="Beno S.M."/>
        </authorList>
    </citation>
    <scope>NUCLEOTIDE SEQUENCE [LARGE SCALE GENOMIC DNA]</scope>
    <source>
        <strain evidence="1 2">FSL H7-0744</strain>
    </source>
</reference>
<evidence type="ECO:0000313" key="1">
    <source>
        <dbReference type="EMBL" id="OMD48443.1"/>
    </source>
</evidence>
<evidence type="ECO:0000313" key="2">
    <source>
        <dbReference type="Proteomes" id="UP000187412"/>
    </source>
</evidence>
<dbReference type="Proteomes" id="UP000187412">
    <property type="component" value="Unassembled WGS sequence"/>
</dbReference>
<comment type="caution">
    <text evidence="1">The sequence shown here is derived from an EMBL/GenBank/DDBJ whole genome shotgun (WGS) entry which is preliminary data.</text>
</comment>
<dbReference type="RefSeq" id="WP_076110684.1">
    <property type="nucleotide sequence ID" value="NZ_MPTB01000012.1"/>
</dbReference>
<dbReference type="EMBL" id="MPTB01000012">
    <property type="protein sequence ID" value="OMD48443.1"/>
    <property type="molecule type" value="Genomic_DNA"/>
</dbReference>
<keyword evidence="2" id="KW-1185">Reference proteome</keyword>